<reference evidence="1" key="1">
    <citation type="submission" date="2021-05" db="EMBL/GenBank/DDBJ databases">
        <authorList>
            <person name="Scholz U."/>
            <person name="Mascher M."/>
            <person name="Fiebig A."/>
        </authorList>
    </citation>
    <scope>NUCLEOTIDE SEQUENCE [LARGE SCALE GENOMIC DNA]</scope>
</reference>
<evidence type="ECO:0000313" key="1">
    <source>
        <dbReference type="EnsemblPlants" id="AVESA.00010b.r2.7AG1239400.1.CDS"/>
    </source>
</evidence>
<proteinExistence type="predicted"/>
<keyword evidence="2" id="KW-1185">Reference proteome</keyword>
<organism evidence="1 2">
    <name type="scientific">Avena sativa</name>
    <name type="common">Oat</name>
    <dbReference type="NCBI Taxonomy" id="4498"/>
    <lineage>
        <taxon>Eukaryota</taxon>
        <taxon>Viridiplantae</taxon>
        <taxon>Streptophyta</taxon>
        <taxon>Embryophyta</taxon>
        <taxon>Tracheophyta</taxon>
        <taxon>Spermatophyta</taxon>
        <taxon>Magnoliopsida</taxon>
        <taxon>Liliopsida</taxon>
        <taxon>Poales</taxon>
        <taxon>Poaceae</taxon>
        <taxon>BOP clade</taxon>
        <taxon>Pooideae</taxon>
        <taxon>Poodae</taxon>
        <taxon>Poeae</taxon>
        <taxon>Poeae Chloroplast Group 1 (Aveneae type)</taxon>
        <taxon>Aveninae</taxon>
        <taxon>Avena</taxon>
    </lineage>
</organism>
<reference evidence="1" key="2">
    <citation type="submission" date="2025-09" db="UniProtKB">
        <authorList>
            <consortium name="EnsemblPlants"/>
        </authorList>
    </citation>
    <scope>IDENTIFICATION</scope>
</reference>
<dbReference type="EnsemblPlants" id="AVESA.00010b.r2.7AG1239400.1">
    <property type="protein sequence ID" value="AVESA.00010b.r2.7AG1239400.1.CDS"/>
    <property type="gene ID" value="AVESA.00010b.r2.7AG1239400"/>
</dbReference>
<accession>A0ACD5ZVI8</accession>
<dbReference type="Proteomes" id="UP001732700">
    <property type="component" value="Chromosome 7A"/>
</dbReference>
<evidence type="ECO:0000313" key="2">
    <source>
        <dbReference type="Proteomes" id="UP001732700"/>
    </source>
</evidence>
<name>A0ACD5ZVI8_AVESA</name>
<protein>
    <submittedName>
        <fullName evidence="1">Uncharacterized protein</fullName>
    </submittedName>
</protein>
<sequence>MATVKIIEVARVAPLPQELVLRLSALDAPWFMIPVIQRVLLFDDASGQLPPFESIVGSLRASLVATLARFPPLAGRIVFLPSTGDAAIDCSGTDTEDGGARFIVAEMEDADARKLAGDADHDVDALKALVPELAVEALPAEVLAVQVTRLKGGLAVGVAVNHVVVDGRSLWWFLEAWAASCRGDDAVGAPTFEFDRTAVTIPGGEELARSTLRKYAPNLPQIPMLFPPGPSLPRCTFTVAAQHIHRLKQRISDFTTSPTSAQATTPAPSSFVAIAALTWVSFVRSKHPDAIAAADDVYLFFFCDCRGRSGIDPPVSDNYFGTCITGCLTKATAQDLLSEDGVAAAAAAIQGVVQRAAVDPLALWDWMDILTWVPLDRLVNVSGSTRFPAYKVVDFGWGTPTRTELVTMNAGGQMVLVAAKGGGGGVQASVCMEPDDMDAFNSHFLNSLVD</sequence>